<protein>
    <submittedName>
        <fullName evidence="2">Glutaminase</fullName>
    </submittedName>
</protein>
<proteinExistence type="predicted"/>
<accession>A0AC34QUT4</accession>
<organism evidence="1 2">
    <name type="scientific">Panagrolaimus sp. JU765</name>
    <dbReference type="NCBI Taxonomy" id="591449"/>
    <lineage>
        <taxon>Eukaryota</taxon>
        <taxon>Metazoa</taxon>
        <taxon>Ecdysozoa</taxon>
        <taxon>Nematoda</taxon>
        <taxon>Chromadorea</taxon>
        <taxon>Rhabditida</taxon>
        <taxon>Tylenchina</taxon>
        <taxon>Panagrolaimomorpha</taxon>
        <taxon>Panagrolaimoidea</taxon>
        <taxon>Panagrolaimidae</taxon>
        <taxon>Panagrolaimus</taxon>
    </lineage>
</organism>
<evidence type="ECO:0000313" key="2">
    <source>
        <dbReference type="WBParaSite" id="JU765_v2.g19431.t1"/>
    </source>
</evidence>
<sequence length="568" mass="63739">MLKFVLRAPKTCPVHFSKRFGTNKFTTGNFEGKTDSEEEYLKHDSVAEKAKELIFDLYKNPQTNKISVDSFLRILDETGLKQDDPRIEKIVINLKNQSLASGCDVELEKDEFVQCIDNKVGIIKKALKNQLIVPNWKHFCQNVELLYEKSKEETSGKVASYIPQLARVNPEHWAVSVCTVDGQRASWGDHQLPFCLQSVSKPFSYALAIEQLGAEEVHKFVGQEPSGRFFNEICLDANSKPHNPMVNAGAIVVTFFNEICLDANSKPHNPMVNAGAIVVTSLINSKEPLSDRFDYSLKMMRKFAGDQFVNFKNAVFLSERETADRNYALAYYLREHGCFPPGTNLTETLDLYFQLCSISVTTDSLAVMAATLANGGVSPLINERVVCNQAIGLPAKTGVSGDMMIVVPNCMGIALYSPPLDNFGNSVRSIKFAEEMIKTFNFHHYDSLVYKTDKIDPRRELEKEASCHQTALFEAVKSDDITAIKKYMLIGVNIEDVNCDDRTVLHIAACEGNKETLGFLLSRWKGAPNPTDRFGKTPLQNAKSFGHDECVRLLEKTEANFKNRRPKQ</sequence>
<reference evidence="2" key="1">
    <citation type="submission" date="2022-11" db="UniProtKB">
        <authorList>
            <consortium name="WormBaseParasite"/>
        </authorList>
    </citation>
    <scope>IDENTIFICATION</scope>
</reference>
<evidence type="ECO:0000313" key="1">
    <source>
        <dbReference type="Proteomes" id="UP000887576"/>
    </source>
</evidence>
<dbReference type="WBParaSite" id="JU765_v2.g19431.t1">
    <property type="protein sequence ID" value="JU765_v2.g19431.t1"/>
    <property type="gene ID" value="JU765_v2.g19431"/>
</dbReference>
<name>A0AC34QUT4_9BILA</name>
<dbReference type="Proteomes" id="UP000887576">
    <property type="component" value="Unplaced"/>
</dbReference>